<gene>
    <name evidence="1" type="ORF">UFOPK1827_01984</name>
</gene>
<protein>
    <submittedName>
        <fullName evidence="1">Unannotated protein</fullName>
    </submittedName>
</protein>
<organism evidence="1">
    <name type="scientific">freshwater metagenome</name>
    <dbReference type="NCBI Taxonomy" id="449393"/>
    <lineage>
        <taxon>unclassified sequences</taxon>
        <taxon>metagenomes</taxon>
        <taxon>ecological metagenomes</taxon>
    </lineage>
</organism>
<dbReference type="AlphaFoldDB" id="A0A6J6I9T3"/>
<evidence type="ECO:0000313" key="1">
    <source>
        <dbReference type="EMBL" id="CAB4620957.1"/>
    </source>
</evidence>
<reference evidence="1" key="1">
    <citation type="submission" date="2020-05" db="EMBL/GenBank/DDBJ databases">
        <authorList>
            <person name="Chiriac C."/>
            <person name="Salcher M."/>
            <person name="Ghai R."/>
            <person name="Kavagutti S V."/>
        </authorList>
    </citation>
    <scope>NUCLEOTIDE SEQUENCE</scope>
</reference>
<proteinExistence type="predicted"/>
<accession>A0A6J6I9T3</accession>
<dbReference type="EMBL" id="CAEZUO010000160">
    <property type="protein sequence ID" value="CAB4620957.1"/>
    <property type="molecule type" value="Genomic_DNA"/>
</dbReference>
<name>A0A6J6I9T3_9ZZZZ</name>
<sequence length="121" mass="13153">MEGRDPHLFGHRTNERGDALFHFASSLICEGDGKDFERRHPEVADEVGDALCEHTGLARTGPGDDEQRTFGMNDGLVLDGIEALEEVRVRARRAVVEKGSHGAVTLPMRSDGADRVGQSGK</sequence>